<name>A0AAN9R4S0_CANGL</name>
<evidence type="ECO:0000313" key="12">
    <source>
        <dbReference type="Proteomes" id="UP001367508"/>
    </source>
</evidence>
<evidence type="ECO:0000256" key="5">
    <source>
        <dbReference type="ARBA" id="ARBA00023136"/>
    </source>
</evidence>
<dbReference type="Gene3D" id="1.20.58.1040">
    <property type="match status" value="1"/>
</dbReference>
<dbReference type="InterPro" id="IPR012946">
    <property type="entry name" value="X8"/>
</dbReference>
<feature type="chain" id="PRO_5042952590" description="X8 domain-containing protein" evidence="9">
    <location>
        <begin position="22"/>
        <end position="128"/>
    </location>
</feature>
<keyword evidence="5" id="KW-0472">Membrane</keyword>
<dbReference type="InterPro" id="IPR044788">
    <property type="entry name" value="X8_dom_prot"/>
</dbReference>
<keyword evidence="12" id="KW-1185">Reference proteome</keyword>
<evidence type="ECO:0000313" key="11">
    <source>
        <dbReference type="EMBL" id="KAK7359267.1"/>
    </source>
</evidence>
<keyword evidence="4 9" id="KW-0732">Signal</keyword>
<organism evidence="11 12">
    <name type="scientific">Canavalia gladiata</name>
    <name type="common">Sword bean</name>
    <name type="synonym">Dolichos gladiatus</name>
    <dbReference type="NCBI Taxonomy" id="3824"/>
    <lineage>
        <taxon>Eukaryota</taxon>
        <taxon>Viridiplantae</taxon>
        <taxon>Streptophyta</taxon>
        <taxon>Embryophyta</taxon>
        <taxon>Tracheophyta</taxon>
        <taxon>Spermatophyta</taxon>
        <taxon>Magnoliopsida</taxon>
        <taxon>eudicotyledons</taxon>
        <taxon>Gunneridae</taxon>
        <taxon>Pentapetalae</taxon>
        <taxon>rosids</taxon>
        <taxon>fabids</taxon>
        <taxon>Fabales</taxon>
        <taxon>Fabaceae</taxon>
        <taxon>Papilionoideae</taxon>
        <taxon>50 kb inversion clade</taxon>
        <taxon>NPAAA clade</taxon>
        <taxon>indigoferoid/millettioid clade</taxon>
        <taxon>Phaseoleae</taxon>
        <taxon>Canavalia</taxon>
    </lineage>
</organism>
<dbReference type="SMART" id="SM00768">
    <property type="entry name" value="X8"/>
    <property type="match status" value="1"/>
</dbReference>
<evidence type="ECO:0000256" key="8">
    <source>
        <dbReference type="ARBA" id="ARBA00023288"/>
    </source>
</evidence>
<keyword evidence="6" id="KW-1015">Disulfide bond</keyword>
<dbReference type="PANTHER" id="PTHR31044">
    <property type="entry name" value="BETA-1,3 GLUCANASE"/>
    <property type="match status" value="1"/>
</dbReference>
<evidence type="ECO:0000256" key="1">
    <source>
        <dbReference type="ARBA" id="ARBA00004609"/>
    </source>
</evidence>
<gene>
    <name evidence="11" type="ORF">VNO77_01220</name>
</gene>
<comment type="caution">
    <text evidence="11">The sequence shown here is derived from an EMBL/GenBank/DDBJ whole genome shotgun (WGS) entry which is preliminary data.</text>
</comment>
<evidence type="ECO:0000256" key="2">
    <source>
        <dbReference type="ARBA" id="ARBA00022475"/>
    </source>
</evidence>
<dbReference type="Pfam" id="PF07983">
    <property type="entry name" value="X8"/>
    <property type="match status" value="1"/>
</dbReference>
<dbReference type="Proteomes" id="UP001367508">
    <property type="component" value="Unassembled WGS sequence"/>
</dbReference>
<sequence length="128" mass="13394">MAPSASPKLVSPLLLLTIVTAMIIGMMKNIEASWCILQEGLDFACAQGADCTPIQSGGTCFKPDTVQSHASYAFNSYYQRKNQDPPSCDFGDAANITTIDPSYGSCVYPSTPSTGGGANASTTTDPNN</sequence>
<reference evidence="11 12" key="1">
    <citation type="submission" date="2024-01" db="EMBL/GenBank/DDBJ databases">
        <title>The genomes of 5 underutilized Papilionoideae crops provide insights into root nodulation and disease resistanc.</title>
        <authorList>
            <person name="Jiang F."/>
        </authorList>
    </citation>
    <scope>NUCLEOTIDE SEQUENCE [LARGE SCALE GENOMIC DNA]</scope>
    <source>
        <strain evidence="11">LVBAO_FW01</strain>
        <tissue evidence="11">Leaves</tissue>
    </source>
</reference>
<evidence type="ECO:0000256" key="9">
    <source>
        <dbReference type="SAM" id="SignalP"/>
    </source>
</evidence>
<dbReference type="GO" id="GO:0009506">
    <property type="term" value="C:plasmodesma"/>
    <property type="evidence" value="ECO:0007669"/>
    <property type="project" value="UniProtKB-ARBA"/>
</dbReference>
<proteinExistence type="predicted"/>
<dbReference type="GO" id="GO:0098552">
    <property type="term" value="C:side of membrane"/>
    <property type="evidence" value="ECO:0007669"/>
    <property type="project" value="UniProtKB-KW"/>
</dbReference>
<feature type="domain" description="X8" evidence="10">
    <location>
        <begin position="33"/>
        <end position="108"/>
    </location>
</feature>
<evidence type="ECO:0000256" key="3">
    <source>
        <dbReference type="ARBA" id="ARBA00022622"/>
    </source>
</evidence>
<keyword evidence="8" id="KW-0449">Lipoprotein</keyword>
<dbReference type="GO" id="GO:0005886">
    <property type="term" value="C:plasma membrane"/>
    <property type="evidence" value="ECO:0007669"/>
    <property type="project" value="UniProtKB-SubCell"/>
</dbReference>
<evidence type="ECO:0000256" key="6">
    <source>
        <dbReference type="ARBA" id="ARBA00023157"/>
    </source>
</evidence>
<comment type="subcellular location">
    <subcellularLocation>
        <location evidence="1">Cell membrane</location>
        <topology evidence="1">Lipid-anchor</topology>
        <topology evidence="1">GPI-anchor</topology>
    </subcellularLocation>
</comment>
<evidence type="ECO:0000259" key="10">
    <source>
        <dbReference type="SMART" id="SM00768"/>
    </source>
</evidence>
<dbReference type="AlphaFoldDB" id="A0AAN9R4S0"/>
<dbReference type="EMBL" id="JAYMYQ010000001">
    <property type="protein sequence ID" value="KAK7359267.1"/>
    <property type="molecule type" value="Genomic_DNA"/>
</dbReference>
<protein>
    <recommendedName>
        <fullName evidence="10">X8 domain-containing protein</fullName>
    </recommendedName>
</protein>
<evidence type="ECO:0000256" key="4">
    <source>
        <dbReference type="ARBA" id="ARBA00022729"/>
    </source>
</evidence>
<keyword evidence="3" id="KW-0336">GPI-anchor</keyword>
<keyword evidence="2" id="KW-1003">Cell membrane</keyword>
<evidence type="ECO:0000256" key="7">
    <source>
        <dbReference type="ARBA" id="ARBA00023180"/>
    </source>
</evidence>
<dbReference type="PANTHER" id="PTHR31044:SF147">
    <property type="entry name" value="CARBOHYDRATE-BINDING X8 DOMAIN PROTEIN"/>
    <property type="match status" value="1"/>
</dbReference>
<accession>A0AAN9R4S0</accession>
<dbReference type="FunFam" id="1.20.58.1040:FF:000001">
    <property type="entry name" value="Glucan endo-1,3-beta-glucosidase 4"/>
    <property type="match status" value="1"/>
</dbReference>
<keyword evidence="7" id="KW-0325">Glycoprotein</keyword>
<feature type="signal peptide" evidence="9">
    <location>
        <begin position="1"/>
        <end position="21"/>
    </location>
</feature>